<gene>
    <name evidence="2" type="ORF">EDD68_10667</name>
</gene>
<proteinExistence type="predicted"/>
<feature type="transmembrane region" description="Helical" evidence="1">
    <location>
        <begin position="36"/>
        <end position="54"/>
    </location>
</feature>
<name>A0A4R3N5E8_9BACI</name>
<dbReference type="RefSeq" id="WP_132371450.1">
    <property type="nucleotide sequence ID" value="NZ_SMAN01000006.1"/>
</dbReference>
<evidence type="ECO:0000256" key="1">
    <source>
        <dbReference type="SAM" id="Phobius"/>
    </source>
</evidence>
<comment type="caution">
    <text evidence="2">The sequence shown here is derived from an EMBL/GenBank/DDBJ whole genome shotgun (WGS) entry which is preliminary data.</text>
</comment>
<dbReference type="OrthoDB" id="2971155at2"/>
<feature type="transmembrane region" description="Helical" evidence="1">
    <location>
        <begin position="6"/>
        <end position="24"/>
    </location>
</feature>
<protein>
    <submittedName>
        <fullName evidence="2">Uncharacterized protein</fullName>
    </submittedName>
</protein>
<keyword evidence="1" id="KW-0812">Transmembrane</keyword>
<dbReference type="Proteomes" id="UP000294650">
    <property type="component" value="Unassembled WGS sequence"/>
</dbReference>
<keyword evidence="1" id="KW-0472">Membrane</keyword>
<keyword evidence="3" id="KW-1185">Reference proteome</keyword>
<dbReference type="AlphaFoldDB" id="A0A4R3N5E8"/>
<keyword evidence="1" id="KW-1133">Transmembrane helix</keyword>
<accession>A0A4R3N5E8</accession>
<organism evidence="2 3">
    <name type="scientific">Melghiribacillus thermohalophilus</name>
    <dbReference type="NCBI Taxonomy" id="1324956"/>
    <lineage>
        <taxon>Bacteria</taxon>
        <taxon>Bacillati</taxon>
        <taxon>Bacillota</taxon>
        <taxon>Bacilli</taxon>
        <taxon>Bacillales</taxon>
        <taxon>Bacillaceae</taxon>
        <taxon>Melghiribacillus</taxon>
    </lineage>
</organism>
<reference evidence="2 3" key="1">
    <citation type="submission" date="2019-03" db="EMBL/GenBank/DDBJ databases">
        <title>Genomic Encyclopedia of Type Strains, Phase IV (KMG-IV): sequencing the most valuable type-strain genomes for metagenomic binning, comparative biology and taxonomic classification.</title>
        <authorList>
            <person name="Goeker M."/>
        </authorList>
    </citation>
    <scope>NUCLEOTIDE SEQUENCE [LARGE SCALE GENOMIC DNA]</scope>
    <source>
        <strain evidence="2 3">DSM 25894</strain>
    </source>
</reference>
<dbReference type="EMBL" id="SMAN01000006">
    <property type="protein sequence ID" value="TCT23657.1"/>
    <property type="molecule type" value="Genomic_DNA"/>
</dbReference>
<evidence type="ECO:0000313" key="3">
    <source>
        <dbReference type="Proteomes" id="UP000294650"/>
    </source>
</evidence>
<sequence>MAVLFVPFALFILFIFNAMTYRFCTKAEMSNERQIKVFRTINVSITILLISSYLEVLYT</sequence>
<evidence type="ECO:0000313" key="2">
    <source>
        <dbReference type="EMBL" id="TCT23657.1"/>
    </source>
</evidence>